<dbReference type="STRING" id="77020.A0A0M9VN95"/>
<sequence length="570" mass="62139">MDSSNMELRAPEVAHASVDRSRSPSPIPSRSSSTPNDTRMPRDGARWSERERERKNSTQPSRDVILLGLDPDVDGDKLRQLVTALADMVQARLAPPPQDVTVIRDRNTGASKGFGFVKFDTLEDAKRFVLTHAPFIHNSEQWLGPAPNPNMRRKRIKIDFSNSERPQGGISYYEQHNAPNSKEQLKRARARRSKSGSEEPEADEVIDTDNENAGIRDASAGPTDMLLLTLVRKDVTTKEMGQALMDVTQSLEQVLLLRDRESRASTGKVLAVYRNVDAAKAALAILRNRATLPLGILGQPNVEPVKTSFADPVVLEEADPYDPTSAPWVFVDQKEKTWRYEDESLGFDVWTKDDMSTETSRRSSVTSVDTPTSSTVSLPLPAVAPATTMAPVMSNGTTYFIQSTVTKSAPMPTAPAPPATAAAAAAAEAMGPMQNSPHAILRLLNFADVPRRICLLCQRQFKSPEILARHAVESPLHQTNLDDEAMCRAGAARVIANASHSKENESVAASIPVATEKAAVPSTTDYAPVRPALRSMGWNMDSTSSMVSWAASQPLAPMSSMGPLRPMTPL</sequence>
<dbReference type="Gene3D" id="3.30.70.330">
    <property type="match status" value="1"/>
</dbReference>
<name>A0A0M9VN95_9BASI</name>
<dbReference type="InterPro" id="IPR012677">
    <property type="entry name" value="Nucleotide-bd_a/b_plait_sf"/>
</dbReference>
<dbReference type="OrthoDB" id="29523at2759"/>
<keyword evidence="3" id="KW-0694">RNA-binding</keyword>
<evidence type="ECO:0000256" key="2">
    <source>
        <dbReference type="ARBA" id="ARBA00023242"/>
    </source>
</evidence>
<dbReference type="PANTHER" id="PTHR13948">
    <property type="entry name" value="RNA-BINDING PROTEIN"/>
    <property type="match status" value="1"/>
</dbReference>
<comment type="caution">
    <text evidence="6">The sequence shown here is derived from an EMBL/GenBank/DDBJ whole genome shotgun (WGS) entry which is preliminary data.</text>
</comment>
<organism evidence="6 7">
    <name type="scientific">Malassezia pachydermatis</name>
    <dbReference type="NCBI Taxonomy" id="77020"/>
    <lineage>
        <taxon>Eukaryota</taxon>
        <taxon>Fungi</taxon>
        <taxon>Dikarya</taxon>
        <taxon>Basidiomycota</taxon>
        <taxon>Ustilaginomycotina</taxon>
        <taxon>Malasseziomycetes</taxon>
        <taxon>Malasseziales</taxon>
        <taxon>Malasseziaceae</taxon>
        <taxon>Malassezia</taxon>
    </lineage>
</organism>
<gene>
    <name evidence="6" type="ORF">Malapachy_1690</name>
</gene>
<evidence type="ECO:0000313" key="6">
    <source>
        <dbReference type="EMBL" id="KOS13092.1"/>
    </source>
</evidence>
<keyword evidence="7" id="KW-1185">Reference proteome</keyword>
<keyword evidence="6" id="KW-0548">Nucleotidyltransferase</keyword>
<dbReference type="InterPro" id="IPR035979">
    <property type="entry name" value="RBD_domain_sf"/>
</dbReference>
<feature type="region of interest" description="Disordered" evidence="4">
    <location>
        <begin position="1"/>
        <end position="63"/>
    </location>
</feature>
<feature type="domain" description="RRM" evidence="5">
    <location>
        <begin position="62"/>
        <end position="163"/>
    </location>
</feature>
<keyword evidence="6" id="KW-0696">RNA-directed RNA polymerase</keyword>
<dbReference type="GO" id="GO:0003723">
    <property type="term" value="F:RNA binding"/>
    <property type="evidence" value="ECO:0007669"/>
    <property type="project" value="UniProtKB-UniRule"/>
</dbReference>
<dbReference type="PROSITE" id="PS50102">
    <property type="entry name" value="RRM"/>
    <property type="match status" value="1"/>
</dbReference>
<dbReference type="SUPFAM" id="SSF54928">
    <property type="entry name" value="RNA-binding domain, RBD"/>
    <property type="match status" value="1"/>
</dbReference>
<evidence type="ECO:0000256" key="1">
    <source>
        <dbReference type="ARBA" id="ARBA00004123"/>
    </source>
</evidence>
<protein>
    <submittedName>
        <fullName evidence="6">Rna-directed rna polymerase 2</fullName>
    </submittedName>
</protein>
<evidence type="ECO:0000256" key="4">
    <source>
        <dbReference type="SAM" id="MobiDB-lite"/>
    </source>
</evidence>
<dbReference type="Pfam" id="PF00076">
    <property type="entry name" value="RRM_1"/>
    <property type="match status" value="1"/>
</dbReference>
<evidence type="ECO:0000256" key="3">
    <source>
        <dbReference type="PROSITE-ProRule" id="PRU00176"/>
    </source>
</evidence>
<dbReference type="GO" id="GO:0003968">
    <property type="term" value="F:RNA-directed RNA polymerase activity"/>
    <property type="evidence" value="ECO:0007669"/>
    <property type="project" value="UniProtKB-KW"/>
</dbReference>
<feature type="compositionally biased region" description="Basic and acidic residues" evidence="4">
    <location>
        <begin position="39"/>
        <end position="56"/>
    </location>
</feature>
<dbReference type="EMBL" id="LGAV01000007">
    <property type="protein sequence ID" value="KOS13092.1"/>
    <property type="molecule type" value="Genomic_DNA"/>
</dbReference>
<keyword evidence="2" id="KW-0539">Nucleus</keyword>
<reference evidence="6 7" key="1">
    <citation type="submission" date="2015-07" db="EMBL/GenBank/DDBJ databases">
        <title>Draft Genome Sequence of Malassezia furfur CBS1878 and Malassezia pachydermatis CBS1879.</title>
        <authorList>
            <person name="Triana S."/>
            <person name="Ohm R."/>
            <person name="Gonzalez A."/>
            <person name="DeCock H."/>
            <person name="Restrepo S."/>
            <person name="Celis A."/>
        </authorList>
    </citation>
    <scope>NUCLEOTIDE SEQUENCE [LARGE SCALE GENOMIC DNA]</scope>
    <source>
        <strain evidence="6 7">CBS 1879</strain>
    </source>
</reference>
<evidence type="ECO:0000313" key="7">
    <source>
        <dbReference type="Proteomes" id="UP000037751"/>
    </source>
</evidence>
<evidence type="ECO:0000259" key="5">
    <source>
        <dbReference type="PROSITE" id="PS50102"/>
    </source>
</evidence>
<dbReference type="GO" id="GO:0005634">
    <property type="term" value="C:nucleus"/>
    <property type="evidence" value="ECO:0007669"/>
    <property type="project" value="UniProtKB-SubCell"/>
</dbReference>
<dbReference type="VEuPathDB" id="FungiDB:Malapachy_1690"/>
<keyword evidence="6" id="KW-0808">Transferase</keyword>
<dbReference type="AlphaFoldDB" id="A0A0M9VN95"/>
<accession>A0A0M9VN95</accession>
<proteinExistence type="predicted"/>
<dbReference type="GO" id="GO:0000398">
    <property type="term" value="P:mRNA splicing, via spliceosome"/>
    <property type="evidence" value="ECO:0007669"/>
    <property type="project" value="TreeGrafter"/>
</dbReference>
<dbReference type="InterPro" id="IPR000504">
    <property type="entry name" value="RRM_dom"/>
</dbReference>
<feature type="compositionally biased region" description="Low complexity" evidence="4">
    <location>
        <begin position="362"/>
        <end position="375"/>
    </location>
</feature>
<dbReference type="GeneID" id="28728066"/>
<feature type="region of interest" description="Disordered" evidence="4">
    <location>
        <begin position="356"/>
        <end position="375"/>
    </location>
</feature>
<feature type="region of interest" description="Disordered" evidence="4">
    <location>
        <begin position="162"/>
        <end position="205"/>
    </location>
</feature>
<feature type="compositionally biased region" description="Basic and acidic residues" evidence="4">
    <location>
        <begin position="9"/>
        <end position="22"/>
    </location>
</feature>
<dbReference type="RefSeq" id="XP_017990724.1">
    <property type="nucleotide sequence ID" value="XM_018136191.1"/>
</dbReference>
<dbReference type="Proteomes" id="UP000037751">
    <property type="component" value="Unassembled WGS sequence"/>
</dbReference>
<comment type="subcellular location">
    <subcellularLocation>
        <location evidence="1">Nucleus</location>
    </subcellularLocation>
</comment>
<dbReference type="PANTHER" id="PTHR13948:SF3">
    <property type="entry name" value="FI21118P1"/>
    <property type="match status" value="1"/>
</dbReference>